<dbReference type="InterPro" id="IPR032675">
    <property type="entry name" value="LRR_dom_sf"/>
</dbReference>
<protein>
    <recommendedName>
        <fullName evidence="3">Internalin</fullName>
    </recommendedName>
</protein>
<proteinExistence type="predicted"/>
<sequence>MSEVWAASMSGVPWTMDKMDDAVRHLRNRATISYVVGVDKLEDLIQLDQHVFARRPDLILYVSHVEKNSPSSEEVLAQLAEMKHVTALKLHLQQRQNLNPLSVLDRMDYLEIRSPKGQSLNFIRNFKFLKYLSLSGKFNDLSPIEDCIRLETLVLNCAIEKLDFVVDLPLLAYLAIDSCTLNDSLDVLASSNISMLRLSAIRNLSNIDALEALHNLVYLRLSLPKVERLCDLSSMSNLRQLELDYMKSLQDIDHLWNANQLEVLELKEINPKLKAEAFDRMTEMDHLRQVDFRFMDVNKGRIGALHKRMVEAGKADLLYENIPEENRIQSLALSHLSRILM</sequence>
<organism evidence="1 2">
    <name type="scientific">Paenibacillus tundrae</name>
    <dbReference type="NCBI Taxonomy" id="528187"/>
    <lineage>
        <taxon>Bacteria</taxon>
        <taxon>Bacillati</taxon>
        <taxon>Bacillota</taxon>
        <taxon>Bacilli</taxon>
        <taxon>Bacillales</taxon>
        <taxon>Paenibacillaceae</taxon>
        <taxon>Paenibacillus</taxon>
    </lineage>
</organism>
<evidence type="ECO:0000313" key="1">
    <source>
        <dbReference type="EMBL" id="MDQ0171243.1"/>
    </source>
</evidence>
<reference evidence="1 2" key="1">
    <citation type="submission" date="2023-07" db="EMBL/GenBank/DDBJ databases">
        <title>Sorghum-associated microbial communities from plants grown in Nebraska, USA.</title>
        <authorList>
            <person name="Schachtman D."/>
        </authorList>
    </citation>
    <scope>NUCLEOTIDE SEQUENCE [LARGE SCALE GENOMIC DNA]</scope>
    <source>
        <strain evidence="1 2">DS1314</strain>
    </source>
</reference>
<dbReference type="Proteomes" id="UP001233836">
    <property type="component" value="Unassembled WGS sequence"/>
</dbReference>
<name>A0ABT9WDB1_9BACL</name>
<dbReference type="EMBL" id="JAUSTI010000006">
    <property type="protein sequence ID" value="MDQ0171243.1"/>
    <property type="molecule type" value="Genomic_DNA"/>
</dbReference>
<keyword evidence="2" id="KW-1185">Reference proteome</keyword>
<dbReference type="Gene3D" id="3.80.10.10">
    <property type="entry name" value="Ribonuclease Inhibitor"/>
    <property type="match status" value="1"/>
</dbReference>
<comment type="caution">
    <text evidence="1">The sequence shown here is derived from an EMBL/GenBank/DDBJ whole genome shotgun (WGS) entry which is preliminary data.</text>
</comment>
<accession>A0ABT9WDB1</accession>
<gene>
    <name evidence="1" type="ORF">J2T19_002695</name>
</gene>
<evidence type="ECO:0000313" key="2">
    <source>
        <dbReference type="Proteomes" id="UP001233836"/>
    </source>
</evidence>
<dbReference type="SUPFAM" id="SSF52058">
    <property type="entry name" value="L domain-like"/>
    <property type="match status" value="1"/>
</dbReference>
<evidence type="ECO:0008006" key="3">
    <source>
        <dbReference type="Google" id="ProtNLM"/>
    </source>
</evidence>
<dbReference type="RefSeq" id="WP_307216407.1">
    <property type="nucleotide sequence ID" value="NZ_JAUSTI010000006.1"/>
</dbReference>